<dbReference type="Gene3D" id="3.40.50.300">
    <property type="entry name" value="P-loop containing nucleotide triphosphate hydrolases"/>
    <property type="match status" value="1"/>
</dbReference>
<dbReference type="InterPro" id="IPR046758">
    <property type="entry name" value="Sey1/RHD3-like_3HB"/>
</dbReference>
<keyword evidence="7 10" id="KW-0472">Membrane</keyword>
<dbReference type="PANTHER" id="PTHR45923">
    <property type="entry name" value="PROTEIN SEY1"/>
    <property type="match status" value="1"/>
</dbReference>
<feature type="compositionally biased region" description="Basic and acidic residues" evidence="9">
    <location>
        <begin position="897"/>
        <end position="910"/>
    </location>
</feature>
<dbReference type="PANTHER" id="PTHR45923:SF2">
    <property type="entry name" value="PROTEIN SEY1"/>
    <property type="match status" value="1"/>
</dbReference>
<feature type="region of interest" description="Disordered" evidence="9">
    <location>
        <begin position="108"/>
        <end position="156"/>
    </location>
</feature>
<evidence type="ECO:0000256" key="7">
    <source>
        <dbReference type="ARBA" id="ARBA00023136"/>
    </source>
</evidence>
<feature type="compositionally biased region" description="Acidic residues" evidence="9">
    <location>
        <begin position="739"/>
        <end position="752"/>
    </location>
</feature>
<evidence type="ECO:0000256" key="4">
    <source>
        <dbReference type="ARBA" id="ARBA00022824"/>
    </source>
</evidence>
<evidence type="ECO:0000313" key="12">
    <source>
        <dbReference type="EMBL" id="RFU33392.1"/>
    </source>
</evidence>
<keyword evidence="13" id="KW-1185">Reference proteome</keyword>
<protein>
    <recommendedName>
        <fullName evidence="11">GB1/RHD3-type G domain-containing protein</fullName>
    </recommendedName>
</protein>
<dbReference type="HAMAP" id="MF_03109">
    <property type="entry name" value="Sey1"/>
    <property type="match status" value="1"/>
</dbReference>
<dbReference type="PROSITE" id="PS51715">
    <property type="entry name" value="G_GB1_RHD3"/>
    <property type="match status" value="1"/>
</dbReference>
<comment type="similarity">
    <text evidence="8">Belongs to the TRAFAC class dynamin-like GTPase superfamily. GB1/RHD3 GTPase family.</text>
</comment>
<dbReference type="Proteomes" id="UP000258309">
    <property type="component" value="Unassembled WGS sequence"/>
</dbReference>
<feature type="region of interest" description="Disordered" evidence="9">
    <location>
        <begin position="731"/>
        <end position="752"/>
    </location>
</feature>
<dbReference type="Pfam" id="PF20428">
    <property type="entry name" value="Sey1_3HB"/>
    <property type="match status" value="1"/>
</dbReference>
<comment type="caution">
    <text evidence="12">The sequence shown here is derived from an EMBL/GenBank/DDBJ whole genome shotgun (WGS) entry which is preliminary data.</text>
</comment>
<evidence type="ECO:0000256" key="2">
    <source>
        <dbReference type="ARBA" id="ARBA00022741"/>
    </source>
</evidence>
<reference evidence="12 13" key="1">
    <citation type="submission" date="2018-05" db="EMBL/GenBank/DDBJ databases">
        <title>Draft genome sequence of Scytalidium lignicola DSM 105466, a ubiquitous saprotrophic fungus.</title>
        <authorList>
            <person name="Buettner E."/>
            <person name="Gebauer A.M."/>
            <person name="Hofrichter M."/>
            <person name="Liers C."/>
            <person name="Kellner H."/>
        </authorList>
    </citation>
    <scope>NUCLEOTIDE SEQUENCE [LARGE SCALE GENOMIC DNA]</scope>
    <source>
        <strain evidence="12 13">DSM 105466</strain>
    </source>
</reference>
<feature type="region of interest" description="Disordered" evidence="9">
    <location>
        <begin position="1"/>
        <end position="33"/>
    </location>
</feature>
<dbReference type="OrthoDB" id="1597724at2759"/>
<dbReference type="GO" id="GO:0003924">
    <property type="term" value="F:GTPase activity"/>
    <property type="evidence" value="ECO:0007669"/>
    <property type="project" value="TreeGrafter"/>
</dbReference>
<gene>
    <name evidence="12" type="ORF">B7463_g2972</name>
</gene>
<dbReference type="CDD" id="cd01851">
    <property type="entry name" value="GBP"/>
    <property type="match status" value="1"/>
</dbReference>
<keyword evidence="6" id="KW-0342">GTP-binding</keyword>
<evidence type="ECO:0000256" key="9">
    <source>
        <dbReference type="SAM" id="MobiDB-lite"/>
    </source>
</evidence>
<dbReference type="STRING" id="5539.A0A3E2HJP1"/>
<evidence type="ECO:0000256" key="3">
    <source>
        <dbReference type="ARBA" id="ARBA00022801"/>
    </source>
</evidence>
<name>A0A3E2HJP1_SCYLI</name>
<feature type="domain" description="GB1/RHD3-type G" evidence="11">
    <location>
        <begin position="65"/>
        <end position="342"/>
    </location>
</feature>
<organism evidence="12 13">
    <name type="scientific">Scytalidium lignicola</name>
    <name type="common">Hyphomycete</name>
    <dbReference type="NCBI Taxonomy" id="5539"/>
    <lineage>
        <taxon>Eukaryota</taxon>
        <taxon>Fungi</taxon>
        <taxon>Dikarya</taxon>
        <taxon>Ascomycota</taxon>
        <taxon>Pezizomycotina</taxon>
        <taxon>Leotiomycetes</taxon>
        <taxon>Leotiomycetes incertae sedis</taxon>
        <taxon>Scytalidium</taxon>
    </lineage>
</organism>
<evidence type="ECO:0000259" key="11">
    <source>
        <dbReference type="PROSITE" id="PS51715"/>
    </source>
</evidence>
<keyword evidence="2" id="KW-0547">Nucleotide-binding</keyword>
<sequence>MTAATMNGHFASVADSRNGNGSGSGNDGEDEKERYEHGIQVIDEDKEFNPNLNRYLQLTQVAQAGFNYHLISVFGSQSTGKSTLLNHLFGTQFGVMSESERRQTTKGIWMSKNKNTGPASAPSFLRTPPSFSPESSSASTPDSSPHFPPSTAPSPADATAMADNILVMDVEGTDGRERGEDQDFERKSALFALATSEVLIVNIWEHQVGLYQGANMGLLKTVFEVNLQLFLKDRQSNPRSLLFFVIRDHIGTTPLANLRNTLIADLSKIWSTLSKPTGLENSRIEDYFDFAFAALPHKILQPDKFITEVQKLGTRFKVGHRETKDRGLIDDELEGGVFLPEYHRRIPADGFSVYAEGVWDQIVNNKDLDLPTQQELLAQFRCDEISREVLVGFDAAITPLEEKQAEGARLGKPTVIPDLGNSGKEARTKCMKAFETEASRYHKGVYTRKRVELEGKIDTRLKALYQGQLAAAHKAGVASFSEAVASAVKAGQKKGATYDFADIVEQQKTVALKNFEIEAKSLAIESVVWTDFKQQYLLYEKDLDEVSGRLRKEEMRRLATRVERWVRSRLGESVGLEFNKLGSGRGGNGAPETGEKPATEKDLWDRIWKLFVDTVKEAETRFVERAKSFDATQDEIDVGLWRLRRKSWAVLRSRVDEEVMEGNILLKLRENFEDKFRYDEAGVPRIWRPTDDIEGVYTKAKESTLTLIPLLSRFRLASTYAPPDLPEWIGHAPESVDPKDEEDLAPIGGVDEDEGKSLEEEMTILSEAKRQDLVVRFKKTADGVYVEAKRSAIGGVAQVPLYFYGLLLALGWNEIVAVLRNPIYFIFLILLGAAAYVTYTLNLWGPMLRMANAASTQAVEIGKEKLREFLENSEAGRQALGVNNMNALRNATSDPIGLDRLDSKGRKKVEEEEDDVDDI</sequence>
<evidence type="ECO:0000256" key="6">
    <source>
        <dbReference type="ARBA" id="ARBA00023134"/>
    </source>
</evidence>
<evidence type="ECO:0000256" key="5">
    <source>
        <dbReference type="ARBA" id="ARBA00022989"/>
    </source>
</evidence>
<evidence type="ECO:0000313" key="13">
    <source>
        <dbReference type="Proteomes" id="UP000258309"/>
    </source>
</evidence>
<dbReference type="InterPro" id="IPR027417">
    <property type="entry name" value="P-loop_NTPase"/>
</dbReference>
<dbReference type="EMBL" id="NCSJ02000036">
    <property type="protein sequence ID" value="RFU33392.1"/>
    <property type="molecule type" value="Genomic_DNA"/>
</dbReference>
<accession>A0A3E2HJP1</accession>
<keyword evidence="1 10" id="KW-0812">Transmembrane</keyword>
<feature type="non-terminal residue" evidence="12">
    <location>
        <position position="919"/>
    </location>
</feature>
<feature type="non-terminal residue" evidence="12">
    <location>
        <position position="1"/>
    </location>
</feature>
<dbReference type="AlphaFoldDB" id="A0A3E2HJP1"/>
<evidence type="ECO:0000256" key="1">
    <source>
        <dbReference type="ARBA" id="ARBA00022692"/>
    </source>
</evidence>
<proteinExistence type="inferred from homology"/>
<dbReference type="GO" id="GO:0005525">
    <property type="term" value="F:GTP binding"/>
    <property type="evidence" value="ECO:0007669"/>
    <property type="project" value="UniProtKB-KW"/>
</dbReference>
<keyword evidence="3" id="KW-0378">Hydrolase</keyword>
<dbReference type="GO" id="GO:0016320">
    <property type="term" value="P:endoplasmic reticulum membrane fusion"/>
    <property type="evidence" value="ECO:0007669"/>
    <property type="project" value="TreeGrafter"/>
</dbReference>
<dbReference type="GO" id="GO:0005783">
    <property type="term" value="C:endoplasmic reticulum"/>
    <property type="evidence" value="ECO:0007669"/>
    <property type="project" value="TreeGrafter"/>
</dbReference>
<evidence type="ECO:0000256" key="10">
    <source>
        <dbReference type="SAM" id="Phobius"/>
    </source>
</evidence>
<feature type="region of interest" description="Disordered" evidence="9">
    <location>
        <begin position="893"/>
        <end position="919"/>
    </location>
</feature>
<keyword evidence="4" id="KW-0256">Endoplasmic reticulum</keyword>
<dbReference type="SUPFAM" id="SSF52540">
    <property type="entry name" value="P-loop containing nucleoside triphosphate hydrolases"/>
    <property type="match status" value="1"/>
</dbReference>
<keyword evidence="5 10" id="KW-1133">Transmembrane helix</keyword>
<evidence type="ECO:0000256" key="8">
    <source>
        <dbReference type="PROSITE-ProRule" id="PRU01052"/>
    </source>
</evidence>
<dbReference type="OMA" id="PIIKMTE"/>
<dbReference type="Pfam" id="PF05879">
    <property type="entry name" value="RHD3_GTPase"/>
    <property type="match status" value="1"/>
</dbReference>
<dbReference type="InterPro" id="IPR030386">
    <property type="entry name" value="G_GB1_RHD3_dom"/>
</dbReference>
<feature type="compositionally biased region" description="Low complexity" evidence="9">
    <location>
        <begin position="128"/>
        <end position="145"/>
    </location>
</feature>
<feature type="transmembrane region" description="Helical" evidence="10">
    <location>
        <begin position="823"/>
        <end position="844"/>
    </location>
</feature>
<dbReference type="InterPro" id="IPR008803">
    <property type="entry name" value="RHD3/Sey1"/>
</dbReference>